<dbReference type="GO" id="GO:0004519">
    <property type="term" value="F:endonuclease activity"/>
    <property type="evidence" value="ECO:0007669"/>
    <property type="project" value="UniProtKB-KW"/>
</dbReference>
<dbReference type="Proteomes" id="UP000011524">
    <property type="component" value="Unassembled WGS sequence"/>
</dbReference>
<dbReference type="Pfam" id="PF03161">
    <property type="entry name" value="LAGLIDADG_2"/>
    <property type="match status" value="1"/>
</dbReference>
<keyword evidence="2" id="KW-0540">Nuclease</keyword>
<dbReference type="Gene3D" id="3.10.28.10">
    <property type="entry name" value="Homing endonucleases"/>
    <property type="match status" value="2"/>
</dbReference>
<evidence type="ECO:0000313" key="3">
    <source>
        <dbReference type="Proteomes" id="UP000011524"/>
    </source>
</evidence>
<dbReference type="EMBL" id="AOLY01000033">
    <property type="protein sequence ID" value="EMA30479.1"/>
    <property type="molecule type" value="Genomic_DNA"/>
</dbReference>
<reference evidence="2 3" key="1">
    <citation type="journal article" date="2014" name="PLoS Genet.">
        <title>Phylogenetically driven sequencing of extremely halophilic archaea reveals strategies for static and dynamic osmo-response.</title>
        <authorList>
            <person name="Becker E.A."/>
            <person name="Seitzer P.M."/>
            <person name="Tritt A."/>
            <person name="Larsen D."/>
            <person name="Krusor M."/>
            <person name="Yao A.I."/>
            <person name="Wu D."/>
            <person name="Madern D."/>
            <person name="Eisen J.A."/>
            <person name="Darling A.E."/>
            <person name="Facciotti M.T."/>
        </authorList>
    </citation>
    <scope>NUCLEOTIDE SEQUENCE [LARGE SCALE GENOMIC DNA]</scope>
    <source>
        <strain evidence="3">ATCC 49778 / DSM 6131 / JCM 7785 / NBRC 101032 / NCIMB 13157 / TR-1</strain>
    </source>
</reference>
<feature type="domain" description="Homing endonuclease LAGLIDADG" evidence="1">
    <location>
        <begin position="121"/>
        <end position="266"/>
    </location>
</feature>
<dbReference type="InterPro" id="IPR004860">
    <property type="entry name" value="LAGLIDADG_dom"/>
</dbReference>
<comment type="caution">
    <text evidence="2">The sequence shown here is derived from an EMBL/GenBank/DDBJ whole genome shotgun (WGS) entry which is preliminary data.</text>
</comment>
<evidence type="ECO:0000313" key="2">
    <source>
        <dbReference type="EMBL" id="EMA30479.1"/>
    </source>
</evidence>
<name>M0LDG6_HALJT</name>
<dbReference type="OrthoDB" id="350627at2157"/>
<organism evidence="2 3">
    <name type="scientific">Haloarcula japonica (strain ATCC 49778 / DSM 6131 / JCM 7785 / NBRC 101032 / NCIMB 13157 / TR-1)</name>
    <dbReference type="NCBI Taxonomy" id="1227453"/>
    <lineage>
        <taxon>Archaea</taxon>
        <taxon>Methanobacteriati</taxon>
        <taxon>Methanobacteriota</taxon>
        <taxon>Stenosarchaea group</taxon>
        <taxon>Halobacteria</taxon>
        <taxon>Halobacteriales</taxon>
        <taxon>Haloarculaceae</taxon>
        <taxon>Haloarcula</taxon>
    </lineage>
</organism>
<dbReference type="eggNOG" id="arCOG03358">
    <property type="taxonomic scope" value="Archaea"/>
</dbReference>
<sequence>MSERFEWLDEHTDEIIDRYESGQSLREIANVFDVSPPTIQRRLHEHDTEMRNGGPRYIQLEDCVGELVKQYVEHDDDIQTIADRYKTSVTAIQHYLENADIPCAPPSPQRTDVRYTPAQISIIQGELLGDGCLHRQEPGNCFFQLSTTTRAHAERLIQMLPDRLFPDAQPNVYTRSNALGEEAYTSWTISSRPQPAFERMYESWYEERTGNNSKTVPENFTLNRTAFLHWYWGDGNCSIRDRGAPRVSFATHGFTESGVALLQSEVDRLGYDNYTVTQEGVDNGSGQYIRLRDYDARKFLEDFRRVNHLPQYDYKFPVPEPDT</sequence>
<protein>
    <submittedName>
        <fullName evidence="2">Endonuclease I-EndH</fullName>
    </submittedName>
</protein>
<dbReference type="RefSeq" id="WP_004592571.1">
    <property type="nucleotide sequence ID" value="NZ_AOLY01000033.1"/>
</dbReference>
<keyword evidence="2" id="KW-0378">Hydrolase</keyword>
<keyword evidence="2" id="KW-0255">Endonuclease</keyword>
<dbReference type="Gene3D" id="1.10.10.60">
    <property type="entry name" value="Homeodomain-like"/>
    <property type="match status" value="1"/>
</dbReference>
<gene>
    <name evidence="2" type="ORF">C444_09872</name>
</gene>
<dbReference type="SUPFAM" id="SSF55608">
    <property type="entry name" value="Homing endonucleases"/>
    <property type="match status" value="1"/>
</dbReference>
<accession>M0LDG6</accession>
<keyword evidence="3" id="KW-1185">Reference proteome</keyword>
<dbReference type="InterPro" id="IPR027434">
    <property type="entry name" value="Homing_endonucl"/>
</dbReference>
<proteinExistence type="predicted"/>
<evidence type="ECO:0000259" key="1">
    <source>
        <dbReference type="Pfam" id="PF03161"/>
    </source>
</evidence>
<dbReference type="AlphaFoldDB" id="M0LDG6"/>